<name>A0A644WSM4_9ZZZZ</name>
<comment type="subcellular location">
    <subcellularLocation>
        <location evidence="1">Cytoplasm</location>
    </subcellularLocation>
</comment>
<evidence type="ECO:0000256" key="4">
    <source>
        <dbReference type="ARBA" id="ARBA00022490"/>
    </source>
</evidence>
<dbReference type="EMBL" id="VSSQ01001254">
    <property type="protein sequence ID" value="MPM06699.1"/>
    <property type="molecule type" value="Genomic_DNA"/>
</dbReference>
<dbReference type="Pfam" id="PF01325">
    <property type="entry name" value="Fe_dep_repress"/>
    <property type="match status" value="1"/>
</dbReference>
<evidence type="ECO:0000256" key="1">
    <source>
        <dbReference type="ARBA" id="ARBA00004496"/>
    </source>
</evidence>
<evidence type="ECO:0000259" key="12">
    <source>
        <dbReference type="PROSITE" id="PS50944"/>
    </source>
</evidence>
<dbReference type="GO" id="GO:0003700">
    <property type="term" value="F:DNA-binding transcription factor activity"/>
    <property type="evidence" value="ECO:0007669"/>
    <property type="project" value="InterPro"/>
</dbReference>
<evidence type="ECO:0000256" key="5">
    <source>
        <dbReference type="ARBA" id="ARBA00022491"/>
    </source>
</evidence>
<dbReference type="InterPro" id="IPR022687">
    <property type="entry name" value="HTH_DTXR"/>
</dbReference>
<evidence type="ECO:0000256" key="8">
    <source>
        <dbReference type="ARBA" id="ARBA00023159"/>
    </source>
</evidence>
<evidence type="ECO:0000313" key="13">
    <source>
        <dbReference type="EMBL" id="MPM06699.1"/>
    </source>
</evidence>
<dbReference type="PANTHER" id="PTHR33238">
    <property type="entry name" value="IRON (METAL) DEPENDENT REPRESSOR, DTXR FAMILY"/>
    <property type="match status" value="1"/>
</dbReference>
<evidence type="ECO:0000256" key="9">
    <source>
        <dbReference type="ARBA" id="ARBA00023163"/>
    </source>
</evidence>
<dbReference type="GO" id="GO:0003677">
    <property type="term" value="F:DNA binding"/>
    <property type="evidence" value="ECO:0007669"/>
    <property type="project" value="UniProtKB-KW"/>
</dbReference>
<dbReference type="InterPro" id="IPR022689">
    <property type="entry name" value="Iron_dep_repressor"/>
</dbReference>
<dbReference type="SUPFAM" id="SSF47979">
    <property type="entry name" value="Iron-dependent repressor protein, dimerization domain"/>
    <property type="match status" value="1"/>
</dbReference>
<dbReference type="GO" id="GO:0046914">
    <property type="term" value="F:transition metal ion binding"/>
    <property type="evidence" value="ECO:0007669"/>
    <property type="project" value="InterPro"/>
</dbReference>
<dbReference type="SUPFAM" id="SSF46785">
    <property type="entry name" value="Winged helix' DNA-binding domain"/>
    <property type="match status" value="1"/>
</dbReference>
<evidence type="ECO:0000256" key="3">
    <source>
        <dbReference type="ARBA" id="ARBA00011738"/>
    </source>
</evidence>
<comment type="caution">
    <text evidence="13">The sequence shown here is derived from an EMBL/GenBank/DDBJ whole genome shotgun (WGS) entry which is preliminary data.</text>
</comment>
<dbReference type="GO" id="GO:0005737">
    <property type="term" value="C:cytoplasm"/>
    <property type="evidence" value="ECO:0007669"/>
    <property type="project" value="UniProtKB-SubCell"/>
</dbReference>
<dbReference type="InterPro" id="IPR001367">
    <property type="entry name" value="Fe_dep_repressor"/>
</dbReference>
<keyword evidence="10" id="KW-0464">Manganese</keyword>
<accession>A0A644WSM4</accession>
<dbReference type="InterPro" id="IPR050536">
    <property type="entry name" value="DtxR_MntR_Metal-Reg"/>
</dbReference>
<feature type="domain" description="HTH dtxR-type" evidence="12">
    <location>
        <begin position="19"/>
        <end position="80"/>
    </location>
</feature>
<evidence type="ECO:0000256" key="11">
    <source>
        <dbReference type="ARBA" id="ARBA00032593"/>
    </source>
</evidence>
<evidence type="ECO:0000256" key="7">
    <source>
        <dbReference type="ARBA" id="ARBA00023125"/>
    </source>
</evidence>
<evidence type="ECO:0000256" key="10">
    <source>
        <dbReference type="ARBA" id="ARBA00023211"/>
    </source>
</evidence>
<keyword evidence="8" id="KW-0010">Activator</keyword>
<keyword evidence="7" id="KW-0238">DNA-binding</keyword>
<dbReference type="Gene3D" id="1.10.10.10">
    <property type="entry name" value="Winged helix-like DNA-binding domain superfamily/Winged helix DNA-binding domain"/>
    <property type="match status" value="1"/>
</dbReference>
<dbReference type="Gene3D" id="1.10.60.10">
    <property type="entry name" value="Iron dependent repressor, metal binding and dimerisation domain"/>
    <property type="match status" value="1"/>
</dbReference>
<protein>
    <recommendedName>
        <fullName evidence="11">Manganese transport regulator</fullName>
    </recommendedName>
</protein>
<dbReference type="Pfam" id="PF02742">
    <property type="entry name" value="Fe_dep_repr_C"/>
    <property type="match status" value="1"/>
</dbReference>
<keyword evidence="4" id="KW-0963">Cytoplasm</keyword>
<keyword evidence="6" id="KW-0805">Transcription regulation</keyword>
<proteinExistence type="inferred from homology"/>
<evidence type="ECO:0000256" key="6">
    <source>
        <dbReference type="ARBA" id="ARBA00023015"/>
    </source>
</evidence>
<dbReference type="AlphaFoldDB" id="A0A644WSM4"/>
<dbReference type="InterPro" id="IPR036421">
    <property type="entry name" value="Fe_dep_repressor_sf"/>
</dbReference>
<dbReference type="InterPro" id="IPR036388">
    <property type="entry name" value="WH-like_DNA-bd_sf"/>
</dbReference>
<comment type="similarity">
    <text evidence="2">Belongs to the DtxR/MntR family.</text>
</comment>
<keyword evidence="5" id="KW-0678">Repressor</keyword>
<evidence type="ECO:0000256" key="2">
    <source>
        <dbReference type="ARBA" id="ARBA00007871"/>
    </source>
</evidence>
<dbReference type="SMART" id="SM00529">
    <property type="entry name" value="HTH_DTXR"/>
    <property type="match status" value="1"/>
</dbReference>
<organism evidence="13">
    <name type="scientific">bioreactor metagenome</name>
    <dbReference type="NCBI Taxonomy" id="1076179"/>
    <lineage>
        <taxon>unclassified sequences</taxon>
        <taxon>metagenomes</taxon>
        <taxon>ecological metagenomes</taxon>
    </lineage>
</organism>
<comment type="subunit">
    <text evidence="3">Homodimer.</text>
</comment>
<reference evidence="13" key="1">
    <citation type="submission" date="2019-08" db="EMBL/GenBank/DDBJ databases">
        <authorList>
            <person name="Kucharzyk K."/>
            <person name="Murdoch R.W."/>
            <person name="Higgins S."/>
            <person name="Loffler F."/>
        </authorList>
    </citation>
    <scope>NUCLEOTIDE SEQUENCE</scope>
</reference>
<sequence length="162" mass="18585">MSNDFRTFSEYMKKEDHSLTASMEDYLEMIYRLSPTTGFVRIHELSDALSVSPPSVTKMVQKLHELGLIKYEKYGYIILEDKGKAIGEMLLRRHNHIEALLSILGISSPIIVSETEKIEHTICDETIACIEEFIGFMRCNPDVATRYYDYRESGHTTVPSGR</sequence>
<dbReference type="PROSITE" id="PS50944">
    <property type="entry name" value="HTH_DTXR"/>
    <property type="match status" value="1"/>
</dbReference>
<dbReference type="GO" id="GO:0046983">
    <property type="term" value="F:protein dimerization activity"/>
    <property type="evidence" value="ECO:0007669"/>
    <property type="project" value="InterPro"/>
</dbReference>
<keyword evidence="9" id="KW-0804">Transcription</keyword>
<dbReference type="InterPro" id="IPR036390">
    <property type="entry name" value="WH_DNA-bd_sf"/>
</dbReference>
<dbReference type="PANTHER" id="PTHR33238:SF11">
    <property type="entry name" value="TRANSCRIPTIONAL REGULATOR MNTR"/>
    <property type="match status" value="1"/>
</dbReference>
<gene>
    <name evidence="13" type="primary">mntR_12</name>
    <name evidence="13" type="ORF">SDC9_53002</name>
</gene>